<dbReference type="PROSITE" id="PS50977">
    <property type="entry name" value="HTH_TETR_2"/>
    <property type="match status" value="1"/>
</dbReference>
<dbReference type="InterPro" id="IPR050109">
    <property type="entry name" value="HTH-type_TetR-like_transc_reg"/>
</dbReference>
<gene>
    <name evidence="5" type="ORF">ACFO0C_16795</name>
</gene>
<evidence type="ECO:0000313" key="5">
    <source>
        <dbReference type="EMBL" id="MFC4066596.1"/>
    </source>
</evidence>
<dbReference type="PANTHER" id="PTHR30055">
    <property type="entry name" value="HTH-TYPE TRANSCRIPTIONAL REGULATOR RUTR"/>
    <property type="match status" value="1"/>
</dbReference>
<dbReference type="InterPro" id="IPR001647">
    <property type="entry name" value="HTH_TetR"/>
</dbReference>
<dbReference type="Pfam" id="PF00440">
    <property type="entry name" value="TetR_N"/>
    <property type="match status" value="1"/>
</dbReference>
<dbReference type="InterPro" id="IPR009057">
    <property type="entry name" value="Homeodomain-like_sf"/>
</dbReference>
<dbReference type="Gene3D" id="1.10.357.10">
    <property type="entry name" value="Tetracycline Repressor, domain 2"/>
    <property type="match status" value="1"/>
</dbReference>
<dbReference type="EMBL" id="JBHSBL010000015">
    <property type="protein sequence ID" value="MFC4066596.1"/>
    <property type="molecule type" value="Genomic_DNA"/>
</dbReference>
<dbReference type="RefSeq" id="WP_378067561.1">
    <property type="nucleotide sequence ID" value="NZ_JBHSBL010000015.1"/>
</dbReference>
<feature type="region of interest" description="Disordered" evidence="3">
    <location>
        <begin position="1"/>
        <end position="22"/>
    </location>
</feature>
<evidence type="ECO:0000256" key="2">
    <source>
        <dbReference type="PROSITE-ProRule" id="PRU00335"/>
    </source>
</evidence>
<accession>A0ABV8ITJ7</accession>
<feature type="DNA-binding region" description="H-T-H motif" evidence="2">
    <location>
        <begin position="48"/>
        <end position="67"/>
    </location>
</feature>
<reference evidence="6" key="1">
    <citation type="journal article" date="2019" name="Int. J. Syst. Evol. Microbiol.">
        <title>The Global Catalogue of Microorganisms (GCM) 10K type strain sequencing project: providing services to taxonomists for standard genome sequencing and annotation.</title>
        <authorList>
            <consortium name="The Broad Institute Genomics Platform"/>
            <consortium name="The Broad Institute Genome Sequencing Center for Infectious Disease"/>
            <person name="Wu L."/>
            <person name="Ma J."/>
        </authorList>
    </citation>
    <scope>NUCLEOTIDE SEQUENCE [LARGE SCALE GENOMIC DNA]</scope>
    <source>
        <strain evidence="6">TBRC 5832</strain>
    </source>
</reference>
<protein>
    <submittedName>
        <fullName evidence="5">TetR/AcrR family transcriptional regulator</fullName>
    </submittedName>
</protein>
<proteinExistence type="predicted"/>
<keyword evidence="6" id="KW-1185">Reference proteome</keyword>
<name>A0ABV8ITJ7_9ACTN</name>
<comment type="caution">
    <text evidence="5">The sequence shown here is derived from an EMBL/GenBank/DDBJ whole genome shotgun (WGS) entry which is preliminary data.</text>
</comment>
<evidence type="ECO:0000259" key="4">
    <source>
        <dbReference type="PROSITE" id="PS50977"/>
    </source>
</evidence>
<dbReference type="SUPFAM" id="SSF46689">
    <property type="entry name" value="Homeodomain-like"/>
    <property type="match status" value="1"/>
</dbReference>
<sequence>MNSPPAVAGRGREVYAGRSREQRESERRDRIVAAAVHLFATRDYDEVTVADVCGAAKVSKRYFYDHFTDRADLLFQVHTEQNSWLLAALVAAGPPAGSIEELVTPVMSTLTRLLREHPERARVIYVNAPRMEVRRRGLLHEEAVLLGDLILRSGGTPRDRRLFDRAVLCLVAGVTELLIEWVVQGFTEPAGELADHLTTIAVSMLQGVPVEPGPAYRPAVSHHAPER</sequence>
<feature type="domain" description="HTH tetR-type" evidence="4">
    <location>
        <begin position="25"/>
        <end position="85"/>
    </location>
</feature>
<dbReference type="PANTHER" id="PTHR30055:SF226">
    <property type="entry name" value="HTH-TYPE TRANSCRIPTIONAL REGULATOR PKSA"/>
    <property type="match status" value="1"/>
</dbReference>
<evidence type="ECO:0000256" key="1">
    <source>
        <dbReference type="ARBA" id="ARBA00023125"/>
    </source>
</evidence>
<evidence type="ECO:0000313" key="6">
    <source>
        <dbReference type="Proteomes" id="UP001595867"/>
    </source>
</evidence>
<keyword evidence="1 2" id="KW-0238">DNA-binding</keyword>
<organism evidence="5 6">
    <name type="scientific">Actinoplanes subglobosus</name>
    <dbReference type="NCBI Taxonomy" id="1547892"/>
    <lineage>
        <taxon>Bacteria</taxon>
        <taxon>Bacillati</taxon>
        <taxon>Actinomycetota</taxon>
        <taxon>Actinomycetes</taxon>
        <taxon>Micromonosporales</taxon>
        <taxon>Micromonosporaceae</taxon>
        <taxon>Actinoplanes</taxon>
    </lineage>
</organism>
<dbReference type="Proteomes" id="UP001595867">
    <property type="component" value="Unassembled WGS sequence"/>
</dbReference>
<feature type="compositionally biased region" description="Basic and acidic residues" evidence="3">
    <location>
        <begin position="10"/>
        <end position="22"/>
    </location>
</feature>
<evidence type="ECO:0000256" key="3">
    <source>
        <dbReference type="SAM" id="MobiDB-lite"/>
    </source>
</evidence>